<dbReference type="Proteomes" id="UP000397656">
    <property type="component" value="Plasmid pRK1-2"/>
</dbReference>
<protein>
    <submittedName>
        <fullName evidence="2">Uncharacterized protein</fullName>
    </submittedName>
</protein>
<geneLocation type="plasmid" evidence="2 3">
    <name>pRK1-2</name>
</geneLocation>
<keyword evidence="2" id="KW-0614">Plasmid</keyword>
<dbReference type="RefSeq" id="WP_193692291.1">
    <property type="nucleotide sequence ID" value="NZ_CP062806.1"/>
</dbReference>
<dbReference type="PROSITE" id="PS51257">
    <property type="entry name" value="PROKAR_LIPOPROTEIN"/>
    <property type="match status" value="1"/>
</dbReference>
<dbReference type="AlphaFoldDB" id="A0A7M2HAT2"/>
<evidence type="ECO:0000256" key="1">
    <source>
        <dbReference type="SAM" id="SignalP"/>
    </source>
</evidence>
<feature type="chain" id="PRO_5029847286" evidence="1">
    <location>
        <begin position="21"/>
        <end position="641"/>
    </location>
</feature>
<feature type="signal peptide" evidence="1">
    <location>
        <begin position="1"/>
        <end position="20"/>
    </location>
</feature>
<dbReference type="EMBL" id="CP062806">
    <property type="protein sequence ID" value="QOT82091.1"/>
    <property type="molecule type" value="Genomic_DNA"/>
</dbReference>
<keyword evidence="1" id="KW-0732">Signal</keyword>
<proteinExistence type="predicted"/>
<gene>
    <name evidence="2" type="ORF">F7R26_038075</name>
</gene>
<name>A0A7M2HAT2_9BURK</name>
<dbReference type="GeneID" id="98406782"/>
<sequence>MKRVLVLVMCLALAACGGGGGDVAAGSSASTGTGGSPLPAVLQSLSGIAATGSAISGRIYLKDAAGNERYVDTTDGTYSFSTADLTPPFMLKAEWTANGATQRLYSFSPSSGAANITPLTQLAVVGAAGTSALDAIYATSGAAAFTTISNALPGAISILTAELAPLLARYAASSIDLMSGKFTADHTGMDALLDNITVSYGAGTVTVANLDGSTVLQAPIGNLAGALSAADWTSQDALVASDPDVGVDSNGNGLVAWSEQVASQFVIRARFPTDAGAAATTLSTAGDAFLPRVAFDAAGNATVIWMASENNISNLWASRYTAASRTWSTPLRVVSSASVATGVSTPDLAVDGRGNAIVTWYQGDGRTNHFDVWAVKYAALSGAWGAPFMVSDGVNSAANSHVAVNAAGQGLIAWVQQQGDGTTVSNGPQDIYGRSVTTGASAWGPRAMLNAVGGNLYNVYGQVAVAVDGSGNGLALWVQSTASLSFAIQSARYVAASGWQTSTVVSNNTLGECYDPHVEIDGAGNAIAVWQEQNGVGAYGGANRYAAGTGWGVPEKFSGTVPGDVYAPRVAVGADGNATAIWYQWEASGINVRTSRYLTGSGWDVPSLLSATPADGTTYPVPRVATNAAGRTLAVWGIDRM</sequence>
<evidence type="ECO:0000313" key="3">
    <source>
        <dbReference type="Proteomes" id="UP000397656"/>
    </source>
</evidence>
<evidence type="ECO:0000313" key="2">
    <source>
        <dbReference type="EMBL" id="QOT82091.1"/>
    </source>
</evidence>
<accession>A0A7M2HAT2</accession>
<organism evidence="2 3">
    <name type="scientific">Cupriavidus basilensis</name>
    <dbReference type="NCBI Taxonomy" id="68895"/>
    <lineage>
        <taxon>Bacteria</taxon>
        <taxon>Pseudomonadati</taxon>
        <taxon>Pseudomonadota</taxon>
        <taxon>Betaproteobacteria</taxon>
        <taxon>Burkholderiales</taxon>
        <taxon>Burkholderiaceae</taxon>
        <taxon>Cupriavidus</taxon>
    </lineage>
</organism>
<reference evidence="2 3" key="1">
    <citation type="submission" date="2020-10" db="EMBL/GenBank/DDBJ databases">
        <title>Complete genome sequence of Cupriavidus basilensis CCUG 49340T.</title>
        <authorList>
            <person name="Salva-Serra F."/>
            <person name="Donoso R.A."/>
            <person name="Cho K.H."/>
            <person name="Yoo J.A."/>
            <person name="Lee K."/>
            <person name="Yoon S.-H."/>
            <person name="Perez-Pantoja D."/>
            <person name="Moore E.R.B."/>
        </authorList>
    </citation>
    <scope>NUCLEOTIDE SEQUENCE [LARGE SCALE GENOMIC DNA]</scope>
    <source>
        <strain evidence="3">CCUG 49340</strain>
        <plasmid evidence="2 3">pRK1-2</plasmid>
    </source>
</reference>